<sequence>MTRDPTVLRAVDKVKKQLTDADFIERNGSPLIACTAGDEFEPRNVAASIAGYVDVLIAKLKSIWQVPNKIGYAQLGVVPDARAANTT</sequence>
<gene>
    <name evidence="1" type="ORF">D0864_01249</name>
</gene>
<dbReference type="EMBL" id="QWIO01000074">
    <property type="protein sequence ID" value="RMZ10486.1"/>
    <property type="molecule type" value="Genomic_DNA"/>
</dbReference>
<reference evidence="1 2" key="1">
    <citation type="journal article" date="2018" name="BMC Genomics">
        <title>Genomic evidence for intraspecific hybridization in a clonal and extremely halotolerant yeast.</title>
        <authorList>
            <person name="Gostincar C."/>
            <person name="Stajich J.E."/>
            <person name="Zupancic J."/>
            <person name="Zalar P."/>
            <person name="Gunde-Cimerman N."/>
        </authorList>
    </citation>
    <scope>NUCLEOTIDE SEQUENCE [LARGE SCALE GENOMIC DNA]</scope>
    <source>
        <strain evidence="1 2">EXF-10513</strain>
    </source>
</reference>
<dbReference type="AlphaFoldDB" id="A0A3M7HBI6"/>
<comment type="caution">
    <text evidence="1">The sequence shown here is derived from an EMBL/GenBank/DDBJ whole genome shotgun (WGS) entry which is preliminary data.</text>
</comment>
<accession>A0A3M7HBI6</accession>
<dbReference type="Gene3D" id="2.30.250.10">
    <property type="entry name" value="Aminopeptidase i, Domain 2"/>
    <property type="match status" value="1"/>
</dbReference>
<proteinExistence type="predicted"/>
<protein>
    <submittedName>
        <fullName evidence="1">Uncharacterized protein</fullName>
    </submittedName>
</protein>
<evidence type="ECO:0000313" key="2">
    <source>
        <dbReference type="Proteomes" id="UP000269539"/>
    </source>
</evidence>
<dbReference type="GO" id="GO:0004177">
    <property type="term" value="F:aminopeptidase activity"/>
    <property type="evidence" value="ECO:0007669"/>
    <property type="project" value="InterPro"/>
</dbReference>
<dbReference type="Gene3D" id="3.40.630.10">
    <property type="entry name" value="Zn peptidases"/>
    <property type="match status" value="1"/>
</dbReference>
<organism evidence="1 2">
    <name type="scientific">Hortaea werneckii</name>
    <name type="common">Black yeast</name>
    <name type="synonym">Cladosporium werneckii</name>
    <dbReference type="NCBI Taxonomy" id="91943"/>
    <lineage>
        <taxon>Eukaryota</taxon>
        <taxon>Fungi</taxon>
        <taxon>Dikarya</taxon>
        <taxon>Ascomycota</taxon>
        <taxon>Pezizomycotina</taxon>
        <taxon>Dothideomycetes</taxon>
        <taxon>Dothideomycetidae</taxon>
        <taxon>Mycosphaerellales</taxon>
        <taxon>Teratosphaeriaceae</taxon>
        <taxon>Hortaea</taxon>
    </lineage>
</organism>
<dbReference type="Proteomes" id="UP000269539">
    <property type="component" value="Unassembled WGS sequence"/>
</dbReference>
<dbReference type="InterPro" id="IPR023358">
    <property type="entry name" value="Peptidase_M18_dom2"/>
</dbReference>
<name>A0A3M7HBI6_HORWE</name>
<evidence type="ECO:0000313" key="1">
    <source>
        <dbReference type="EMBL" id="RMZ10486.1"/>
    </source>
</evidence>